<keyword evidence="12" id="KW-1185">Reference proteome</keyword>
<feature type="signal peptide" evidence="7">
    <location>
        <begin position="1"/>
        <end position="15"/>
    </location>
</feature>
<evidence type="ECO:0000256" key="3">
    <source>
        <dbReference type="ARBA" id="ARBA00022679"/>
    </source>
</evidence>
<evidence type="ECO:0000256" key="4">
    <source>
        <dbReference type="ARBA" id="ARBA00022695"/>
    </source>
</evidence>
<dbReference type="InterPro" id="IPR011989">
    <property type="entry name" value="ARM-like"/>
</dbReference>
<dbReference type="Proteomes" id="UP000663832">
    <property type="component" value="Unassembled WGS sequence"/>
</dbReference>
<comment type="caution">
    <text evidence="10">The sequence shown here is derived from an EMBL/GenBank/DDBJ whole genome shotgun (WGS) entry which is preliminary data.</text>
</comment>
<protein>
    <recommendedName>
        <fullName evidence="6">NAD(P)(+)--arginine ADP-ribosyltransferase</fullName>
        <ecNumber evidence="6">2.4.2.31</ecNumber>
    </recommendedName>
    <alternativeName>
        <fullName evidence="6">Mono(ADP-ribosyl)transferase</fullName>
    </alternativeName>
</protein>
<evidence type="ECO:0000313" key="10">
    <source>
        <dbReference type="EMBL" id="CAF1182020.1"/>
    </source>
</evidence>
<dbReference type="Proteomes" id="UP000663877">
    <property type="component" value="Unassembled WGS sequence"/>
</dbReference>
<evidence type="ECO:0000256" key="5">
    <source>
        <dbReference type="ARBA" id="ARBA00047597"/>
    </source>
</evidence>
<dbReference type="OrthoDB" id="423533at2759"/>
<evidence type="ECO:0000313" key="12">
    <source>
        <dbReference type="Proteomes" id="UP000663832"/>
    </source>
</evidence>
<comment type="catalytic activity">
    <reaction evidence="5 6">
        <text>L-arginyl-[protein] + NAD(+) = N(omega)-(ADP-D-ribosyl)-L-arginyl-[protein] + nicotinamide + H(+)</text>
        <dbReference type="Rhea" id="RHEA:19149"/>
        <dbReference type="Rhea" id="RHEA-COMP:10532"/>
        <dbReference type="Rhea" id="RHEA-COMP:15087"/>
        <dbReference type="ChEBI" id="CHEBI:15378"/>
        <dbReference type="ChEBI" id="CHEBI:17154"/>
        <dbReference type="ChEBI" id="CHEBI:29965"/>
        <dbReference type="ChEBI" id="CHEBI:57540"/>
        <dbReference type="ChEBI" id="CHEBI:142554"/>
        <dbReference type="EC" id="2.4.2.31"/>
    </reaction>
</comment>
<dbReference type="Gene3D" id="1.25.10.10">
    <property type="entry name" value="Leucine-rich Repeat Variant"/>
    <property type="match status" value="1"/>
</dbReference>
<dbReference type="SUPFAM" id="SSF56399">
    <property type="entry name" value="ADP-ribosylation"/>
    <property type="match status" value="1"/>
</dbReference>
<dbReference type="EC" id="2.4.2.31" evidence="6"/>
<keyword evidence="3 6" id="KW-0808">Transferase</keyword>
<dbReference type="Pfam" id="PF01129">
    <property type="entry name" value="ART"/>
    <property type="match status" value="1"/>
</dbReference>
<dbReference type="EMBL" id="CAJNOM010000183">
    <property type="protein sequence ID" value="CAF1193152.1"/>
    <property type="molecule type" value="Genomic_DNA"/>
</dbReference>
<keyword evidence="6" id="KW-0520">NAD</keyword>
<evidence type="ECO:0000259" key="8">
    <source>
        <dbReference type="Pfam" id="PF19273"/>
    </source>
</evidence>
<comment type="similarity">
    <text evidence="1 6">Belongs to the Arg-specific ADP-ribosyltransferase family.</text>
</comment>
<evidence type="ECO:0000313" key="11">
    <source>
        <dbReference type="EMBL" id="CAF1193152.1"/>
    </source>
</evidence>
<keyword evidence="4" id="KW-0548">Nucleotidyltransferase</keyword>
<dbReference type="GO" id="GO:0016779">
    <property type="term" value="F:nucleotidyltransferase activity"/>
    <property type="evidence" value="ECO:0007669"/>
    <property type="project" value="UniProtKB-KW"/>
</dbReference>
<dbReference type="GO" id="GO:0106274">
    <property type="term" value="F:NAD+-protein-arginine ADP-ribosyltransferase activity"/>
    <property type="evidence" value="ECO:0007669"/>
    <property type="project" value="UniProtKB-EC"/>
</dbReference>
<feature type="domain" description="Exportin-5 C-terminal" evidence="8">
    <location>
        <begin position="287"/>
        <end position="522"/>
    </location>
</feature>
<keyword evidence="7" id="KW-0732">Signal</keyword>
<dbReference type="PROSITE" id="PS51996">
    <property type="entry name" value="TR_MART"/>
    <property type="match status" value="1"/>
</dbReference>
<dbReference type="InterPro" id="IPR000768">
    <property type="entry name" value="ART"/>
</dbReference>
<gene>
    <name evidence="9" type="ORF">BJG266_LOCUS12893</name>
    <name evidence="10" type="ORF">QVE165_LOCUS24737</name>
    <name evidence="11" type="ORF">QVE165_LOCUS25370</name>
</gene>
<dbReference type="AlphaFoldDB" id="A0A814UYZ8"/>
<dbReference type="Pfam" id="PF19273">
    <property type="entry name" value="Exportin-5"/>
    <property type="match status" value="1"/>
</dbReference>
<reference evidence="10" key="1">
    <citation type="submission" date="2021-02" db="EMBL/GenBank/DDBJ databases">
        <authorList>
            <person name="Nowell W R."/>
        </authorList>
    </citation>
    <scope>NUCLEOTIDE SEQUENCE</scope>
</reference>
<dbReference type="Gene3D" id="3.90.176.10">
    <property type="entry name" value="Toxin ADP-ribosyltransferase, Chain A, domain 1"/>
    <property type="match status" value="1"/>
</dbReference>
<proteinExistence type="inferred from homology"/>
<evidence type="ECO:0000256" key="1">
    <source>
        <dbReference type="ARBA" id="ARBA00009558"/>
    </source>
</evidence>
<accession>A0A814UYZ8</accession>
<evidence type="ECO:0000256" key="7">
    <source>
        <dbReference type="SAM" id="SignalP"/>
    </source>
</evidence>
<feature type="chain" id="PRO_5035603248" description="NAD(P)(+)--arginine ADP-ribosyltransferase" evidence="7">
    <location>
        <begin position="16"/>
        <end position="524"/>
    </location>
</feature>
<name>A0A814UYZ8_9BILA</name>
<evidence type="ECO:0000256" key="6">
    <source>
        <dbReference type="RuleBase" id="RU361228"/>
    </source>
</evidence>
<keyword evidence="2 6" id="KW-0328">Glycosyltransferase</keyword>
<organism evidence="10 12">
    <name type="scientific">Adineta steineri</name>
    <dbReference type="NCBI Taxonomy" id="433720"/>
    <lineage>
        <taxon>Eukaryota</taxon>
        <taxon>Metazoa</taxon>
        <taxon>Spiralia</taxon>
        <taxon>Gnathifera</taxon>
        <taxon>Rotifera</taxon>
        <taxon>Eurotatoria</taxon>
        <taxon>Bdelloidea</taxon>
        <taxon>Adinetida</taxon>
        <taxon>Adinetidae</taxon>
        <taxon>Adineta</taxon>
    </lineage>
</organism>
<dbReference type="InterPro" id="IPR045478">
    <property type="entry name" value="Exportin-5_C"/>
</dbReference>
<evidence type="ECO:0000256" key="2">
    <source>
        <dbReference type="ARBA" id="ARBA00022676"/>
    </source>
</evidence>
<evidence type="ECO:0000313" key="9">
    <source>
        <dbReference type="EMBL" id="CAF0945292.1"/>
    </source>
</evidence>
<sequence length="524" mass="60433">MCFLLFLSLSYVLLGSNDRSFYANKKKLQDSIEDINRFAKIAKAFRTYPNDHNLTKDESAAIYIYTMEMSDNSNIYQILNQILRLEDRLKVRPLFGYLKLLESATSKLPNFKGIVWRGIGKDVTKSCKKDQKIIWWSISSCSISIDVISSFLNKSSSSTLFIIECSNGKSISSYTNYSIENEVILMPGTIFKIVADLFNHRGGLNIIYLKEISDDDEPSRPQNPTILLNHFESFQQQAILINELVQPFAEILTKFNTNVNDLQSFIDYIELTKTSDNSSICSNGGYQENFEGIIFISNPESPAFIQLTNSLFKLLTYCHTLHSPNSPIVQTTFSFFSTMTDAEKAVYLQQENNDEINILSSIQTNSLGLSANDRRLHNRFPSFVDRLQILIGTYFTLKPDLYQFNDSLYIIGTTLFSSLDHLLEFRLRNIIRNCFLPFVRHCPTNTILIPILESLLPFMYTKLKDKWKIITERQSMKVTNGNVHENNEDIYQTQDRCEEEVIEEQVTCYLTRDFIDLIKVLLTR</sequence>
<dbReference type="EMBL" id="CAJNOI010000050">
    <property type="protein sequence ID" value="CAF0945292.1"/>
    <property type="molecule type" value="Genomic_DNA"/>
</dbReference>
<keyword evidence="6" id="KW-0521">NADP</keyword>
<dbReference type="EMBL" id="CAJNOM010000175">
    <property type="protein sequence ID" value="CAF1182020.1"/>
    <property type="molecule type" value="Genomic_DNA"/>
</dbReference>